<feature type="domain" description="HNH" evidence="1">
    <location>
        <begin position="163"/>
        <end position="213"/>
    </location>
</feature>
<dbReference type="OrthoDB" id="9816185at2"/>
<dbReference type="GO" id="GO:0003676">
    <property type="term" value="F:nucleic acid binding"/>
    <property type="evidence" value="ECO:0007669"/>
    <property type="project" value="InterPro"/>
</dbReference>
<reference evidence="2 3" key="1">
    <citation type="submission" date="2019-06" db="EMBL/GenBank/DDBJ databases">
        <title>Whole genome shotgun sequence of Flavobacterium flevense NBRC 14960.</title>
        <authorList>
            <person name="Hosoyama A."/>
            <person name="Uohara A."/>
            <person name="Ohji S."/>
            <person name="Ichikawa N."/>
        </authorList>
    </citation>
    <scope>NUCLEOTIDE SEQUENCE [LARGE SCALE GENOMIC DNA]</scope>
    <source>
        <strain evidence="2 3">NBRC 14960</strain>
    </source>
</reference>
<protein>
    <recommendedName>
        <fullName evidence="1">HNH domain-containing protein</fullName>
    </recommendedName>
</protein>
<evidence type="ECO:0000259" key="1">
    <source>
        <dbReference type="Pfam" id="PF01844"/>
    </source>
</evidence>
<accession>A0A4Y4AYR2</accession>
<proteinExistence type="predicted"/>
<comment type="caution">
    <text evidence="2">The sequence shown here is derived from an EMBL/GenBank/DDBJ whole genome shotgun (WGS) entry which is preliminary data.</text>
</comment>
<dbReference type="InterPro" id="IPR002711">
    <property type="entry name" value="HNH"/>
</dbReference>
<name>A0A4Y4AYR2_9FLAO</name>
<dbReference type="Pfam" id="PF01844">
    <property type="entry name" value="HNH"/>
    <property type="match status" value="1"/>
</dbReference>
<organism evidence="2 3">
    <name type="scientific">Flavobacterium flevense</name>
    <dbReference type="NCBI Taxonomy" id="983"/>
    <lineage>
        <taxon>Bacteria</taxon>
        <taxon>Pseudomonadati</taxon>
        <taxon>Bacteroidota</taxon>
        <taxon>Flavobacteriia</taxon>
        <taxon>Flavobacteriales</taxon>
        <taxon>Flavobacteriaceae</taxon>
        <taxon>Flavobacterium</taxon>
    </lineage>
</organism>
<dbReference type="Proteomes" id="UP000316775">
    <property type="component" value="Unassembled WGS sequence"/>
</dbReference>
<dbReference type="GO" id="GO:0004519">
    <property type="term" value="F:endonuclease activity"/>
    <property type="evidence" value="ECO:0007669"/>
    <property type="project" value="InterPro"/>
</dbReference>
<evidence type="ECO:0000313" key="2">
    <source>
        <dbReference type="EMBL" id="GEC72027.1"/>
    </source>
</evidence>
<dbReference type="EMBL" id="BJNP01000014">
    <property type="protein sequence ID" value="GEC72027.1"/>
    <property type="molecule type" value="Genomic_DNA"/>
</dbReference>
<gene>
    <name evidence="2" type="ORF">FFL01_15660</name>
</gene>
<dbReference type="STRING" id="983.SAMN05443543_107108"/>
<sequence length="368" mass="44051">MKRINYNLKNEDIENYYLEITKDRDKRFLLYNKVSTIDNFLKTINKSFSFKDIILADFSRLLYYITCIETHIEVIIKPQILNNYKGNERQYAEDFFKARNNTKYKNLIKIDEDKKKKISKEINKKICSIFCGIETILYENGTICECISDFFMKHSEDLNIKTCYYCNIDFVNIFENNTKNHFTLDHILPKSKYPYLSISLFNLIPSCYSCNSKFKRQKEFEKLDFLNKISPSSKTFELDKLLEFKLNFDISSIDFEDRLLKIKEIKDFKVELKNVKLEEEVDIFLDMFALKARYEFHQNISFDMIKKRKKYSDSQINEIEKLFFDKGISIDKETLKKDIFGSMIFAKEDTNEPFEKYKKDIAKQLGLI</sequence>
<dbReference type="RefSeq" id="WP_073245599.1">
    <property type="nucleotide sequence ID" value="NZ_BJNP01000014.1"/>
</dbReference>
<dbReference type="GO" id="GO:0008270">
    <property type="term" value="F:zinc ion binding"/>
    <property type="evidence" value="ECO:0007669"/>
    <property type="project" value="InterPro"/>
</dbReference>
<keyword evidence="3" id="KW-1185">Reference proteome</keyword>
<dbReference type="AlphaFoldDB" id="A0A4Y4AYR2"/>
<dbReference type="Gene3D" id="1.10.30.50">
    <property type="match status" value="1"/>
</dbReference>
<evidence type="ECO:0000313" key="3">
    <source>
        <dbReference type="Proteomes" id="UP000316775"/>
    </source>
</evidence>